<dbReference type="PANTHER" id="PTHR11070">
    <property type="entry name" value="UVRD / RECB / PCRA DNA HELICASE FAMILY MEMBER"/>
    <property type="match status" value="1"/>
</dbReference>
<dbReference type="OrthoDB" id="9810135at2"/>
<dbReference type="KEGG" id="cip:FZC35_01860"/>
<dbReference type="SUPFAM" id="SSF52540">
    <property type="entry name" value="P-loop containing nucleoside triphosphate hydrolases"/>
    <property type="match status" value="1"/>
</dbReference>
<keyword evidence="12" id="KW-1185">Reference proteome</keyword>
<evidence type="ECO:0000259" key="10">
    <source>
        <dbReference type="PROSITE" id="PS51198"/>
    </source>
</evidence>
<dbReference type="InterPro" id="IPR014017">
    <property type="entry name" value="DNA_helicase_UvrD-like_C"/>
</dbReference>
<dbReference type="InterPro" id="IPR027417">
    <property type="entry name" value="P-loop_NTPase"/>
</dbReference>
<reference evidence="11 12" key="1">
    <citation type="submission" date="2019-08" db="EMBL/GenBank/DDBJ databases">
        <title>Highly reduced genomes of protist endosymbionts show evolutionary convergence.</title>
        <authorList>
            <person name="George E."/>
            <person name="Husnik F."/>
            <person name="Tashyreva D."/>
            <person name="Prokopchuk G."/>
            <person name="Horak A."/>
            <person name="Kwong W.K."/>
            <person name="Lukes J."/>
            <person name="Keeling P.J."/>
        </authorList>
    </citation>
    <scope>NUCLEOTIDE SEQUENCE [LARGE SCALE GENOMIC DNA]</scope>
    <source>
        <strain evidence="11">1605</strain>
    </source>
</reference>
<gene>
    <name evidence="11" type="ORF">FZC35_01860</name>
</gene>
<dbReference type="RefSeq" id="WP_148980959.1">
    <property type="nucleotide sequence ID" value="NZ_CP043315.1"/>
</dbReference>
<sequence length="721" mass="85262">MITWVSASAGSGKTYSLVEEIKNLLTQNILGEEILCVSFSNAASSEMKSRLEKHSNTILFHTVHSFCNTLYDNCTLIDEVQSDRHIRRIIENALQEEDWHNLIYLLLDEWGNLIDKIINIIQQDILIKTEENDSFSYDPIIFPDYVLEDLRNGKEIEKKLIAIDCNNIESIFSIIMTKDGSLRKKLYSKKWGEFYQKSKDWLDSYFDLMGKKFTEYSEYQSKLRSNSLGLFINYIQNKYKSLKMKENLLDFHDLIKKVDFSDYSVLQKIMKIKYIFIDESQDLSQDQWSIMLNLYKEIQSSNKCDLYIVGDEKQNIYTFQNSANSLFSNIKNELKSYAKESEIIFQEKHLNNSYRSSQCILDFVDKTMSKTLYPTKHLSKMNFDGRVELHCDESDKMLQSMIQKIIELRNCNLFSQDKKIDFDDILILVRKRNDSCFRIINQIQNAGIPIQEHPFYIYYNDSIQNLLNIAKFSLFADYVALTCLLKNEFFQWDYEDLEYFFDKAKNTPSSIVNKNNTNQKKQNSDYKISELQKLIDEWKDYPKNIIDFFGSLIFKSDYGKYLLKNNYESVKVFWETVNEYGQDSWIEFFDYIKNSKKVIKSNNGIKIKTIHSSKGLESPIVMIFDDIKYSNNINMFYYNNYIIFPCKNNETYNKILSIATYNEEKEQERLIYVAITRAKEQIYIFTVQNKLHKLINECEKNNEDVVTIFGSELTKNLKKLL</sequence>
<evidence type="ECO:0000313" key="12">
    <source>
        <dbReference type="Proteomes" id="UP000325155"/>
    </source>
</evidence>
<evidence type="ECO:0000256" key="9">
    <source>
        <dbReference type="PROSITE-ProRule" id="PRU00560"/>
    </source>
</evidence>
<evidence type="ECO:0000256" key="2">
    <source>
        <dbReference type="ARBA" id="ARBA00022801"/>
    </source>
</evidence>
<feature type="domain" description="UvrD-like helicase ATP-binding" evidence="10">
    <location>
        <begin position="1"/>
        <end position="357"/>
    </location>
</feature>
<keyword evidence="2 9" id="KW-0378">Hydrolase</keyword>
<comment type="catalytic activity">
    <reaction evidence="8">
        <text>ATP + H2O = ADP + phosphate + H(+)</text>
        <dbReference type="Rhea" id="RHEA:13065"/>
        <dbReference type="ChEBI" id="CHEBI:15377"/>
        <dbReference type="ChEBI" id="CHEBI:15378"/>
        <dbReference type="ChEBI" id="CHEBI:30616"/>
        <dbReference type="ChEBI" id="CHEBI:43474"/>
        <dbReference type="ChEBI" id="CHEBI:456216"/>
        <dbReference type="EC" id="5.6.2.4"/>
    </reaction>
</comment>
<comment type="catalytic activity">
    <reaction evidence="6">
        <text>Couples ATP hydrolysis with the unwinding of duplex DNA by translocating in the 3'-5' direction.</text>
        <dbReference type="EC" id="5.6.2.4"/>
    </reaction>
</comment>
<dbReference type="GO" id="GO:0043138">
    <property type="term" value="F:3'-5' DNA helicase activity"/>
    <property type="evidence" value="ECO:0007669"/>
    <property type="project" value="UniProtKB-EC"/>
</dbReference>
<keyword evidence="4 9" id="KW-0067">ATP-binding</keyword>
<keyword evidence="1 9" id="KW-0547">Nucleotide-binding</keyword>
<keyword evidence="3 9" id="KW-0347">Helicase</keyword>
<protein>
    <recommendedName>
        <fullName evidence="7">DNA 3'-5' helicase</fullName>
        <ecNumber evidence="7">5.6.2.4</ecNumber>
    </recommendedName>
</protein>
<evidence type="ECO:0000256" key="3">
    <source>
        <dbReference type="ARBA" id="ARBA00022806"/>
    </source>
</evidence>
<accession>A0A5C0UFT1</accession>
<dbReference type="GO" id="GO:0000725">
    <property type="term" value="P:recombinational repair"/>
    <property type="evidence" value="ECO:0007669"/>
    <property type="project" value="TreeGrafter"/>
</dbReference>
<dbReference type="InterPro" id="IPR014016">
    <property type="entry name" value="UvrD-like_ATP-bd"/>
</dbReference>
<proteinExistence type="predicted"/>
<keyword evidence="5" id="KW-0413">Isomerase</keyword>
<dbReference type="GO" id="GO:0003677">
    <property type="term" value="F:DNA binding"/>
    <property type="evidence" value="ECO:0007669"/>
    <property type="project" value="InterPro"/>
</dbReference>
<dbReference type="PROSITE" id="PS51198">
    <property type="entry name" value="UVRD_HELICASE_ATP_BIND"/>
    <property type="match status" value="1"/>
</dbReference>
<name>A0A5C0UFT1_9PROT</name>
<evidence type="ECO:0000256" key="8">
    <source>
        <dbReference type="ARBA" id="ARBA00048988"/>
    </source>
</evidence>
<evidence type="ECO:0000256" key="1">
    <source>
        <dbReference type="ARBA" id="ARBA00022741"/>
    </source>
</evidence>
<evidence type="ECO:0000256" key="4">
    <source>
        <dbReference type="ARBA" id="ARBA00022840"/>
    </source>
</evidence>
<dbReference type="GO" id="GO:0016887">
    <property type="term" value="F:ATP hydrolysis activity"/>
    <property type="evidence" value="ECO:0007669"/>
    <property type="project" value="RHEA"/>
</dbReference>
<dbReference type="Pfam" id="PF00580">
    <property type="entry name" value="UvrD-helicase"/>
    <property type="match status" value="1"/>
</dbReference>
<evidence type="ECO:0000256" key="7">
    <source>
        <dbReference type="ARBA" id="ARBA00034808"/>
    </source>
</evidence>
<evidence type="ECO:0000256" key="6">
    <source>
        <dbReference type="ARBA" id="ARBA00034617"/>
    </source>
</evidence>
<dbReference type="InterPro" id="IPR000212">
    <property type="entry name" value="DNA_helicase_UvrD/REP"/>
</dbReference>
<dbReference type="AlphaFoldDB" id="A0A5C0UFT1"/>
<organism evidence="11 12">
    <name type="scientific">Candidatus Cytomitobacter indipagum</name>
    <dbReference type="NCBI Taxonomy" id="2601575"/>
    <lineage>
        <taxon>Bacteria</taxon>
        <taxon>Pseudomonadati</taxon>
        <taxon>Pseudomonadota</taxon>
        <taxon>Alphaproteobacteria</taxon>
        <taxon>Holosporales</taxon>
        <taxon>Holosporaceae</taxon>
        <taxon>Candidatus Cytomitobacter</taxon>
    </lineage>
</organism>
<dbReference type="Proteomes" id="UP000325155">
    <property type="component" value="Chromosome"/>
</dbReference>
<dbReference type="GO" id="GO:0005829">
    <property type="term" value="C:cytosol"/>
    <property type="evidence" value="ECO:0007669"/>
    <property type="project" value="TreeGrafter"/>
</dbReference>
<feature type="binding site" evidence="9">
    <location>
        <begin position="7"/>
        <end position="14"/>
    </location>
    <ligand>
        <name>ATP</name>
        <dbReference type="ChEBI" id="CHEBI:30616"/>
    </ligand>
</feature>
<evidence type="ECO:0000313" key="11">
    <source>
        <dbReference type="EMBL" id="QEK38112.1"/>
    </source>
</evidence>
<dbReference type="Pfam" id="PF13361">
    <property type="entry name" value="UvrD_C"/>
    <property type="match status" value="1"/>
</dbReference>
<dbReference type="Gene3D" id="3.40.50.300">
    <property type="entry name" value="P-loop containing nucleotide triphosphate hydrolases"/>
    <property type="match status" value="4"/>
</dbReference>
<dbReference type="GO" id="GO:0005524">
    <property type="term" value="F:ATP binding"/>
    <property type="evidence" value="ECO:0007669"/>
    <property type="project" value="UniProtKB-UniRule"/>
</dbReference>
<dbReference type="PANTHER" id="PTHR11070:SF67">
    <property type="entry name" value="DNA 3'-5' HELICASE"/>
    <property type="match status" value="1"/>
</dbReference>
<evidence type="ECO:0000256" key="5">
    <source>
        <dbReference type="ARBA" id="ARBA00023235"/>
    </source>
</evidence>
<dbReference type="EC" id="5.6.2.4" evidence="7"/>
<dbReference type="EMBL" id="CP043315">
    <property type="protein sequence ID" value="QEK38112.1"/>
    <property type="molecule type" value="Genomic_DNA"/>
</dbReference>